<dbReference type="SUPFAM" id="SSF110849">
    <property type="entry name" value="ParB/Sulfiredoxin"/>
    <property type="match status" value="1"/>
</dbReference>
<dbReference type="InterPro" id="IPR003115">
    <property type="entry name" value="ParB_N"/>
</dbReference>
<accession>A0A432MN86</accession>
<dbReference type="RefSeq" id="WP_126724502.1">
    <property type="nucleotide sequence ID" value="NZ_RYZH01000009.1"/>
</dbReference>
<reference evidence="3 4" key="1">
    <citation type="submission" date="2018-12" db="EMBL/GenBank/DDBJ databases">
        <authorList>
            <person name="Toschakov S.V."/>
        </authorList>
    </citation>
    <scope>NUCLEOTIDE SEQUENCE [LARGE SCALE GENOMIC DNA]</scope>
    <source>
        <strain evidence="3 4">GM2012</strain>
    </source>
</reference>
<proteinExistence type="predicted"/>
<comment type="caution">
    <text evidence="3">The sequence shown here is derived from an EMBL/GenBank/DDBJ whole genome shotgun (WGS) entry which is preliminary data.</text>
</comment>
<feature type="compositionally biased region" description="Basic and acidic residues" evidence="1">
    <location>
        <begin position="195"/>
        <end position="205"/>
    </location>
</feature>
<dbReference type="InterPro" id="IPR036086">
    <property type="entry name" value="ParB/Sulfiredoxin_sf"/>
</dbReference>
<organism evidence="3 4">
    <name type="scientific">Tautonia sociabilis</name>
    <dbReference type="NCBI Taxonomy" id="2080755"/>
    <lineage>
        <taxon>Bacteria</taxon>
        <taxon>Pseudomonadati</taxon>
        <taxon>Planctomycetota</taxon>
        <taxon>Planctomycetia</taxon>
        <taxon>Isosphaerales</taxon>
        <taxon>Isosphaeraceae</taxon>
        <taxon>Tautonia</taxon>
    </lineage>
</organism>
<evidence type="ECO:0000313" key="4">
    <source>
        <dbReference type="Proteomes" id="UP000280296"/>
    </source>
</evidence>
<evidence type="ECO:0000313" key="3">
    <source>
        <dbReference type="EMBL" id="RUL88576.1"/>
    </source>
</evidence>
<dbReference type="SMART" id="SM00470">
    <property type="entry name" value="ParB"/>
    <property type="match status" value="1"/>
</dbReference>
<dbReference type="EMBL" id="RYZH01000009">
    <property type="protein sequence ID" value="RUL88576.1"/>
    <property type="molecule type" value="Genomic_DNA"/>
</dbReference>
<dbReference type="AlphaFoldDB" id="A0A432MN86"/>
<feature type="compositionally biased region" description="Basic and acidic residues" evidence="1">
    <location>
        <begin position="177"/>
        <end position="188"/>
    </location>
</feature>
<evidence type="ECO:0000256" key="1">
    <source>
        <dbReference type="SAM" id="MobiDB-lite"/>
    </source>
</evidence>
<sequence>MDVRELPVDEIVLDPNLNLRDRLDPEAVERYAESVEDLPPVTVFDVDGQWLLADGFHRHAAFVSRNKPRIPSRVVGGTYQEALQHAALANLTHGLPLRRQERRRAVEIRLRLDPERSDRQLSRELGVSRDLVAKVRHDLVGAGQIGPGEGRLGADGKFYPHPGLSRDPNELLPGRDSMPEEPRSRRPSDDDEDADRPPRRGRDDPGADPASAPPDDGFPPGFPGAELRDLARSGPVSVSTPTIDEMLELMARQVMELVCWIEGDDFPPAYASAGDQPRQRFQVAVRTLAETADRLERG</sequence>
<keyword evidence="4" id="KW-1185">Reference proteome</keyword>
<feature type="region of interest" description="Disordered" evidence="1">
    <location>
        <begin position="141"/>
        <end position="237"/>
    </location>
</feature>
<protein>
    <submittedName>
        <fullName evidence="3">Transcriptional regulator</fullName>
    </submittedName>
</protein>
<evidence type="ECO:0000259" key="2">
    <source>
        <dbReference type="SMART" id="SM00470"/>
    </source>
</evidence>
<dbReference type="Proteomes" id="UP000280296">
    <property type="component" value="Unassembled WGS sequence"/>
</dbReference>
<gene>
    <name evidence="3" type="ORF">TsocGM_06545</name>
</gene>
<feature type="domain" description="ParB-like N-terminal" evidence="2">
    <location>
        <begin position="4"/>
        <end position="91"/>
    </location>
</feature>
<reference evidence="3 4" key="2">
    <citation type="submission" date="2019-01" db="EMBL/GenBank/DDBJ databases">
        <title>Tautonia sociabilis, a novel thermotolerant planctomycete of Isosphaeraceae family, isolated from a 4000 m deep subterranean habitat.</title>
        <authorList>
            <person name="Kovaleva O.L."/>
            <person name="Elcheninov A.G."/>
            <person name="Van Heerden E."/>
            <person name="Toshchakov S.V."/>
            <person name="Novikov A."/>
            <person name="Bonch-Osmolovskaya E.A."/>
            <person name="Kublanov I.V."/>
        </authorList>
    </citation>
    <scope>NUCLEOTIDE SEQUENCE [LARGE SCALE GENOMIC DNA]</scope>
    <source>
        <strain evidence="3 4">GM2012</strain>
    </source>
</reference>
<dbReference type="OrthoDB" id="255855at2"/>
<feature type="compositionally biased region" description="Gly residues" evidence="1">
    <location>
        <begin position="143"/>
        <end position="153"/>
    </location>
</feature>
<name>A0A432MN86_9BACT</name>